<dbReference type="EC" id="2.4.1.109" evidence="4 15"/>
<dbReference type="PANTHER" id="PTHR10050:SF50">
    <property type="entry name" value="DOLICHYL-PHOSPHATE-MANNOSE--PROTEIN MANNOSYLTRANSFERASE 1-RELATED"/>
    <property type="match status" value="1"/>
</dbReference>
<dbReference type="PANTHER" id="PTHR10050">
    <property type="entry name" value="DOLICHYL-PHOSPHATE-MANNOSE--PROTEIN MANNOSYLTRANSFERASE"/>
    <property type="match status" value="1"/>
</dbReference>
<organism evidence="17 18">
    <name type="scientific">Debaryomyces fabryi</name>
    <dbReference type="NCBI Taxonomy" id="58627"/>
    <lineage>
        <taxon>Eukaryota</taxon>
        <taxon>Fungi</taxon>
        <taxon>Dikarya</taxon>
        <taxon>Ascomycota</taxon>
        <taxon>Saccharomycotina</taxon>
        <taxon>Pichiomycetes</taxon>
        <taxon>Debaryomycetaceae</taxon>
        <taxon>Debaryomyces</taxon>
    </lineage>
</organism>
<keyword evidence="18" id="KW-1185">Reference proteome</keyword>
<reference evidence="17 18" key="1">
    <citation type="submission" date="2015-11" db="EMBL/GenBank/DDBJ databases">
        <title>The genome of Debaryomyces fabryi.</title>
        <authorList>
            <person name="Tafer H."/>
            <person name="Lopandic K."/>
        </authorList>
    </citation>
    <scope>NUCLEOTIDE SEQUENCE [LARGE SCALE GENOMIC DNA]</scope>
    <source>
        <strain evidence="17 18">CBS 789</strain>
    </source>
</reference>
<evidence type="ECO:0000256" key="11">
    <source>
        <dbReference type="ARBA" id="ARBA00023136"/>
    </source>
</evidence>
<evidence type="ECO:0000256" key="13">
    <source>
        <dbReference type="ARBA" id="ARBA00045085"/>
    </source>
</evidence>
<keyword evidence="6 15" id="KW-0808">Transferase</keyword>
<comment type="subcellular location">
    <subcellularLocation>
        <location evidence="1 15">Endoplasmic reticulum membrane</location>
        <topology evidence="1 15">Multi-pass membrane protein</topology>
    </subcellularLocation>
</comment>
<keyword evidence="8" id="KW-0677">Repeat</keyword>
<evidence type="ECO:0000256" key="3">
    <source>
        <dbReference type="ARBA" id="ARBA00007222"/>
    </source>
</evidence>
<dbReference type="GO" id="GO:0005789">
    <property type="term" value="C:endoplasmic reticulum membrane"/>
    <property type="evidence" value="ECO:0007669"/>
    <property type="project" value="UniProtKB-SubCell"/>
</dbReference>
<comment type="pathway">
    <text evidence="2 15">Protein modification; protein glycosylation.</text>
</comment>
<dbReference type="GeneID" id="26840816"/>
<dbReference type="RefSeq" id="XP_015466531.1">
    <property type="nucleotide sequence ID" value="XM_015612636.1"/>
</dbReference>
<dbReference type="InterPro" id="IPR032421">
    <property type="entry name" value="PMT_4TMC"/>
</dbReference>
<keyword evidence="7 15" id="KW-0812">Transmembrane</keyword>
<keyword evidence="11 15" id="KW-0472">Membrane</keyword>
<evidence type="ECO:0000256" key="7">
    <source>
        <dbReference type="ARBA" id="ARBA00022692"/>
    </source>
</evidence>
<feature type="domain" description="MIR" evidence="16">
    <location>
        <begin position="317"/>
        <end position="371"/>
    </location>
</feature>
<evidence type="ECO:0000256" key="8">
    <source>
        <dbReference type="ARBA" id="ARBA00022737"/>
    </source>
</evidence>
<feature type="transmembrane region" description="Helical" evidence="15">
    <location>
        <begin position="661"/>
        <end position="681"/>
    </location>
</feature>
<keyword evidence="12" id="KW-0325">Glycoprotein</keyword>
<feature type="transmembrane region" description="Helical" evidence="15">
    <location>
        <begin position="693"/>
        <end position="717"/>
    </location>
</feature>
<dbReference type="AlphaFoldDB" id="A0A0V1PVY5"/>
<feature type="transmembrane region" description="Helical" evidence="15">
    <location>
        <begin position="44"/>
        <end position="61"/>
    </location>
</feature>
<keyword evidence="9 15" id="KW-0256">Endoplasmic reticulum</keyword>
<name>A0A0V1PVY5_9ASCO</name>
<dbReference type="Gene3D" id="2.80.10.50">
    <property type="match status" value="1"/>
</dbReference>
<evidence type="ECO:0000313" key="17">
    <source>
        <dbReference type="EMBL" id="KSA00429.1"/>
    </source>
</evidence>
<evidence type="ECO:0000256" key="2">
    <source>
        <dbReference type="ARBA" id="ARBA00004922"/>
    </source>
</evidence>
<feature type="transmembrane region" description="Helical" evidence="15">
    <location>
        <begin position="156"/>
        <end position="173"/>
    </location>
</feature>
<dbReference type="Pfam" id="PF16192">
    <property type="entry name" value="PMT_4TMC"/>
    <property type="match status" value="1"/>
</dbReference>
<comment type="catalytic activity">
    <reaction evidence="13 15">
        <text>a di-trans,poly-cis-dolichyl beta-D-mannosyl phosphate + L-threonyl-[protein] = 3-O-(alpha-D-mannosyl)-L-threonyl-[protein] + a di-trans,poly-cis-dolichyl phosphate + H(+)</text>
        <dbReference type="Rhea" id="RHEA:53396"/>
        <dbReference type="Rhea" id="RHEA-COMP:11060"/>
        <dbReference type="Rhea" id="RHEA-COMP:13547"/>
        <dbReference type="Rhea" id="RHEA-COMP:19498"/>
        <dbReference type="Rhea" id="RHEA-COMP:19501"/>
        <dbReference type="ChEBI" id="CHEBI:15378"/>
        <dbReference type="ChEBI" id="CHEBI:30013"/>
        <dbReference type="ChEBI" id="CHEBI:57683"/>
        <dbReference type="ChEBI" id="CHEBI:58211"/>
        <dbReference type="ChEBI" id="CHEBI:137323"/>
        <dbReference type="EC" id="2.4.1.109"/>
    </reaction>
</comment>
<dbReference type="Pfam" id="PF02815">
    <property type="entry name" value="MIR"/>
    <property type="match status" value="1"/>
</dbReference>
<dbReference type="InterPro" id="IPR016093">
    <property type="entry name" value="MIR_motif"/>
</dbReference>
<evidence type="ECO:0000256" key="14">
    <source>
        <dbReference type="ARBA" id="ARBA00045102"/>
    </source>
</evidence>
<dbReference type="OrthoDB" id="292747at2759"/>
<dbReference type="Proteomes" id="UP000054251">
    <property type="component" value="Unassembled WGS sequence"/>
</dbReference>
<dbReference type="InterPro" id="IPR003342">
    <property type="entry name" value="ArnT-like_N"/>
</dbReference>
<evidence type="ECO:0000256" key="10">
    <source>
        <dbReference type="ARBA" id="ARBA00022989"/>
    </source>
</evidence>
<feature type="transmembrane region" description="Helical" evidence="15">
    <location>
        <begin position="217"/>
        <end position="243"/>
    </location>
</feature>
<evidence type="ECO:0000256" key="4">
    <source>
        <dbReference type="ARBA" id="ARBA00012839"/>
    </source>
</evidence>
<dbReference type="InterPro" id="IPR027005">
    <property type="entry name" value="PMT-like"/>
</dbReference>
<dbReference type="GO" id="GO:0004169">
    <property type="term" value="F:dolichyl-phosphate-mannose-protein mannosyltransferase activity"/>
    <property type="evidence" value="ECO:0007669"/>
    <property type="project" value="UniProtKB-UniRule"/>
</dbReference>
<comment type="caution">
    <text evidence="17">The sequence shown here is derived from an EMBL/GenBank/DDBJ whole genome shotgun (WGS) entry which is preliminary data.</text>
</comment>
<evidence type="ECO:0000256" key="1">
    <source>
        <dbReference type="ARBA" id="ARBA00004477"/>
    </source>
</evidence>
<evidence type="ECO:0000256" key="6">
    <source>
        <dbReference type="ARBA" id="ARBA00022679"/>
    </source>
</evidence>
<accession>A0A0V1PVY5</accession>
<proteinExistence type="inferred from homology"/>
<dbReference type="SUPFAM" id="SSF82109">
    <property type="entry name" value="MIR domain"/>
    <property type="match status" value="1"/>
</dbReference>
<sequence>MSSYKLEKLKLPPGYKPGKWRPFHVAGPTSLTIERTAITRFDHFLIFLLLGLCVLIRLYNIPYPNKVIFDETHFGGYARSYFTGEFFVDVHPPLAKLVYYAIAILCGWNGDFEFAEIGDKFDDNVPYVAMRLFSGICGVLSVVLTYGILRASNCRSAVAFFGALLVLIENSLVTQSRLIMLDGPLIFGVAFSVLGFKRFQLAEPFTKRWFKFLMMTGIGLGITMSIKLTGLFTVAWVGILTIFQLWSYLGDLEVSDRQWFKHVYFRVFGLIIVPMTIYLGCFAIHFINLPFNGPGSGAVSPSFKATFQDSQDFRNTPVEVSYGSTVTIKHKNMESYLHSHDHTYYTGSHQQQVTLYGFNPDENNEWIIETKNKSPLGQLQGKFKAVKDGDIVRLYHKSTGKYLTVNDEKPPISERDYSNEVACSGDRDMLGNEEYEFKIRIIKSESHSTLNLPMIKLRATETIFQLVHRAKGCVVIAHEDKLPGWGFNQNEVLCIDQPTIPNTMWYIESNSHPVLDNNSEYERVHFKNYSFFDKLIEYHFAMWRINKSFTDKHPYSSGPESWPFLLRGINFFSNEAGSSDKLHDEDGSHIYLLGNVAIYYIGFILVSLVITKNIINLFKIMNPFGLPYDPPFISTLQSNGLEFVLGWMLHYFPSYQMSRQLFLHHYLSSLFFSILVIAQYTEYQVTKRKVFGYLWMFSISLLAIYCFVTFTPIIYGLDWSRSECNHAKWFPSWDFNCMTYTH</sequence>
<feature type="domain" description="MIR" evidence="16">
    <location>
        <begin position="383"/>
        <end position="442"/>
    </location>
</feature>
<feature type="transmembrane region" description="Helical" evidence="15">
    <location>
        <begin position="179"/>
        <end position="196"/>
    </location>
</feature>
<protein>
    <recommendedName>
        <fullName evidence="4 15">Dolichyl-phosphate-mannose--protein mannosyltransferase</fullName>
        <ecNumber evidence="4 15">2.4.1.109</ecNumber>
    </recommendedName>
</protein>
<evidence type="ECO:0000259" key="16">
    <source>
        <dbReference type="PROSITE" id="PS50919"/>
    </source>
</evidence>
<dbReference type="InterPro" id="IPR036300">
    <property type="entry name" value="MIR_dom_sf"/>
</dbReference>
<dbReference type="SMART" id="SM00472">
    <property type="entry name" value="MIR"/>
    <property type="match status" value="3"/>
</dbReference>
<evidence type="ECO:0000256" key="9">
    <source>
        <dbReference type="ARBA" id="ARBA00022824"/>
    </source>
</evidence>
<evidence type="ECO:0000256" key="12">
    <source>
        <dbReference type="ARBA" id="ARBA00023180"/>
    </source>
</evidence>
<comment type="catalytic activity">
    <reaction evidence="14 15">
        <text>a di-trans,poly-cis-dolichyl beta-D-mannosyl phosphate + L-seryl-[protein] = 3-O-(alpha-D-mannosyl)-L-seryl-[protein] + a di-trans,poly-cis-dolichyl phosphate + H(+)</text>
        <dbReference type="Rhea" id="RHEA:17377"/>
        <dbReference type="Rhea" id="RHEA-COMP:9863"/>
        <dbReference type="Rhea" id="RHEA-COMP:13546"/>
        <dbReference type="Rhea" id="RHEA-COMP:19498"/>
        <dbReference type="Rhea" id="RHEA-COMP:19501"/>
        <dbReference type="ChEBI" id="CHEBI:15378"/>
        <dbReference type="ChEBI" id="CHEBI:29999"/>
        <dbReference type="ChEBI" id="CHEBI:57683"/>
        <dbReference type="ChEBI" id="CHEBI:58211"/>
        <dbReference type="ChEBI" id="CHEBI:137321"/>
        <dbReference type="EC" id="2.4.1.109"/>
    </reaction>
</comment>
<evidence type="ECO:0000313" key="18">
    <source>
        <dbReference type="Proteomes" id="UP000054251"/>
    </source>
</evidence>
<dbReference type="CDD" id="cd23286">
    <property type="entry name" value="beta-trefoil_MIR_PMT7-like"/>
    <property type="match status" value="1"/>
</dbReference>
<dbReference type="UniPathway" id="UPA00378"/>
<comment type="similarity">
    <text evidence="3 15">Belongs to the glycosyltransferase 39 family.</text>
</comment>
<keyword evidence="5 15" id="KW-0328">Glycosyltransferase</keyword>
<feature type="transmembrane region" description="Helical" evidence="15">
    <location>
        <begin position="128"/>
        <end position="149"/>
    </location>
</feature>
<evidence type="ECO:0000256" key="5">
    <source>
        <dbReference type="ARBA" id="ARBA00022676"/>
    </source>
</evidence>
<evidence type="ECO:0000256" key="15">
    <source>
        <dbReference type="RuleBase" id="RU367007"/>
    </source>
</evidence>
<dbReference type="Pfam" id="PF02366">
    <property type="entry name" value="PMT"/>
    <property type="match status" value="1"/>
</dbReference>
<feature type="transmembrane region" description="Helical" evidence="15">
    <location>
        <begin position="590"/>
        <end position="611"/>
    </location>
</feature>
<comment type="function">
    <text evidence="15">Transfers mannose from Dol-P-mannose to Ser or Thr residues on proteins.</text>
</comment>
<dbReference type="PROSITE" id="PS50919">
    <property type="entry name" value="MIR"/>
    <property type="match status" value="2"/>
</dbReference>
<gene>
    <name evidence="17" type="ORF">AC631_03807</name>
</gene>
<feature type="transmembrane region" description="Helical" evidence="15">
    <location>
        <begin position="263"/>
        <end position="287"/>
    </location>
</feature>
<dbReference type="EMBL" id="LMYN01000088">
    <property type="protein sequence ID" value="KSA00429.1"/>
    <property type="molecule type" value="Genomic_DNA"/>
</dbReference>
<keyword evidence="10 15" id="KW-1133">Transmembrane helix</keyword>